<evidence type="ECO:0000256" key="4">
    <source>
        <dbReference type="ARBA" id="ARBA00022771"/>
    </source>
</evidence>
<dbReference type="PANTHER" id="PTHR43096:SF26">
    <property type="entry name" value="CR-TYPE DOMAIN-CONTAINING PROTEIN"/>
    <property type="match status" value="1"/>
</dbReference>
<dbReference type="GO" id="GO:0009535">
    <property type="term" value="C:chloroplast thylakoid membrane"/>
    <property type="evidence" value="ECO:0007669"/>
    <property type="project" value="TreeGrafter"/>
</dbReference>
<dbReference type="InterPro" id="IPR036869">
    <property type="entry name" value="J_dom_sf"/>
</dbReference>
<evidence type="ECO:0008006" key="14">
    <source>
        <dbReference type="Google" id="ProtNLM"/>
    </source>
</evidence>
<dbReference type="Pfam" id="PF05042">
    <property type="entry name" value="Caleosin"/>
    <property type="match status" value="1"/>
</dbReference>
<evidence type="ECO:0000256" key="8">
    <source>
        <dbReference type="SAM" id="MobiDB-lite"/>
    </source>
</evidence>
<dbReference type="SUPFAM" id="SSF49493">
    <property type="entry name" value="HSP40/DnaJ peptide-binding domain"/>
    <property type="match status" value="2"/>
</dbReference>
<feature type="region of interest" description="Disordered" evidence="8">
    <location>
        <begin position="552"/>
        <end position="571"/>
    </location>
</feature>
<name>A0A5P1FAC5_ASPOF</name>
<evidence type="ECO:0000256" key="3">
    <source>
        <dbReference type="ARBA" id="ARBA00022737"/>
    </source>
</evidence>
<dbReference type="CDD" id="cd06257">
    <property type="entry name" value="DnaJ"/>
    <property type="match status" value="1"/>
</dbReference>
<dbReference type="GO" id="GO:0042026">
    <property type="term" value="P:protein refolding"/>
    <property type="evidence" value="ECO:0007669"/>
    <property type="project" value="TreeGrafter"/>
</dbReference>
<dbReference type="PROSITE" id="PS50076">
    <property type="entry name" value="DNAJ_2"/>
    <property type="match status" value="1"/>
</dbReference>
<sequence length="661" mass="73259">MSLDLARALVAIDPDHPNGTEGRDNHNMSVLQQHVSFFDRNKDGIVYPWETYQGFRAVGCNIFLSLSAAFLINLILGYSTQPGWLPNPLLPIYVKNIHRCKHGSDSETYDTEGRFEPSKFDAIFSKYALTYPDALTSKELDKMLEANRNLTDFIGRLISLGEWRLLYSLGKDEQVRAKAATSSSKDYYATLNVSRSASLREIKAAYRNLARKYHPDMNKSPGAEEKFKEISAAYEVLSDNERRSLYDRFGEAGLQGEYGGESVSPQGVDPFEVFNAFFGESNGIFGGEIDPGGFSFKRRSQQRRDLDVRYDLSLSFEESIFGGHRDINVTRFETCDTCSGTGAKSSDSIKSCGECGGRGGVMKSQRTPFGVVSQVSTCSKCGGNGKTITELCRVCGGGGRVQVKRSVEINIPAGVNEGFTIQIQGEGSFDKKRGSIGDLYLFIHVDEKPGIRRDGLNLYSDVSIDYTEAILGTIVKVETVGGCRDLQIPPGTQPGDSLVFANMGVPNINKPSVRGDHHFVVRVQIPKTISDEERSLVEKLVSLRDVSINHSSSSEGKLQENIDKHKMSKRSNRVSQKEAKSYLWSSLKKLFGQKQGTGFASVSYVQSSSPAWIIHVKADPSSIISICGIIVVTCILSFIRDGKISRLFLHRLQRHFIKKER</sequence>
<dbReference type="GO" id="GO:0009408">
    <property type="term" value="P:response to heat"/>
    <property type="evidence" value="ECO:0007669"/>
    <property type="project" value="InterPro"/>
</dbReference>
<feature type="domain" description="J" evidence="10">
    <location>
        <begin position="186"/>
        <end position="250"/>
    </location>
</feature>
<feature type="transmembrane region" description="Helical" evidence="9">
    <location>
        <begin position="622"/>
        <end position="639"/>
    </location>
</feature>
<evidence type="ECO:0000256" key="9">
    <source>
        <dbReference type="SAM" id="Phobius"/>
    </source>
</evidence>
<evidence type="ECO:0000259" key="10">
    <source>
        <dbReference type="PROSITE" id="PS50076"/>
    </source>
</evidence>
<keyword evidence="4 7" id="KW-0863">Zinc-finger</keyword>
<evidence type="ECO:0000256" key="6">
    <source>
        <dbReference type="ARBA" id="ARBA00023186"/>
    </source>
</evidence>
<dbReference type="InterPro" id="IPR018253">
    <property type="entry name" value="DnaJ_domain_CS"/>
</dbReference>
<dbReference type="Pfam" id="PF01556">
    <property type="entry name" value="DnaJ_C"/>
    <property type="match status" value="1"/>
</dbReference>
<evidence type="ECO:0000256" key="7">
    <source>
        <dbReference type="PROSITE-ProRule" id="PRU00546"/>
    </source>
</evidence>
<evidence type="ECO:0000256" key="1">
    <source>
        <dbReference type="ARBA" id="ARBA00006765"/>
    </source>
</evidence>
<dbReference type="FunFam" id="2.60.260.20:FF:000005">
    <property type="entry name" value="Chaperone protein dnaJ 1, mitochondrial"/>
    <property type="match status" value="1"/>
</dbReference>
<feature type="zinc finger region" description="CR-type" evidence="7">
    <location>
        <begin position="322"/>
        <end position="404"/>
    </location>
</feature>
<dbReference type="FunFam" id="2.10.230.10:FF:000002">
    <property type="entry name" value="Molecular chaperone DnaJ"/>
    <property type="match status" value="1"/>
</dbReference>
<dbReference type="InterPro" id="IPR002939">
    <property type="entry name" value="DnaJ_C"/>
</dbReference>
<dbReference type="SMART" id="SM00271">
    <property type="entry name" value="DnaJ"/>
    <property type="match status" value="1"/>
</dbReference>
<dbReference type="InterPro" id="IPR001623">
    <property type="entry name" value="DnaJ_domain"/>
</dbReference>
<dbReference type="PRINTS" id="PR00625">
    <property type="entry name" value="JDOMAIN"/>
</dbReference>
<keyword evidence="9" id="KW-1133">Transmembrane helix</keyword>
<dbReference type="HAMAP" id="MF_01152">
    <property type="entry name" value="DnaJ"/>
    <property type="match status" value="1"/>
</dbReference>
<keyword evidence="2 7" id="KW-0479">Metal-binding</keyword>
<dbReference type="InterPro" id="IPR036410">
    <property type="entry name" value="HSP_DnaJ_Cys-rich_dom_sf"/>
</dbReference>
<proteinExistence type="inferred from homology"/>
<dbReference type="GO" id="GO:0031072">
    <property type="term" value="F:heat shock protein binding"/>
    <property type="evidence" value="ECO:0007669"/>
    <property type="project" value="InterPro"/>
</dbReference>
<evidence type="ECO:0000313" key="13">
    <source>
        <dbReference type="Proteomes" id="UP000243459"/>
    </source>
</evidence>
<dbReference type="InterPro" id="IPR007736">
    <property type="entry name" value="Caleosin-related"/>
</dbReference>
<dbReference type="PROSITE" id="PS51188">
    <property type="entry name" value="ZF_CR"/>
    <property type="match status" value="1"/>
</dbReference>
<dbReference type="AlphaFoldDB" id="A0A5P1FAC5"/>
<dbReference type="Gramene" id="ONK75318">
    <property type="protein sequence ID" value="ONK75318"/>
    <property type="gene ID" value="A4U43_C03F15600"/>
</dbReference>
<dbReference type="GO" id="GO:0005524">
    <property type="term" value="F:ATP binding"/>
    <property type="evidence" value="ECO:0007669"/>
    <property type="project" value="InterPro"/>
</dbReference>
<dbReference type="InterPro" id="IPR008971">
    <property type="entry name" value="HSP40/DnaJ_pept-bd"/>
</dbReference>
<dbReference type="CDD" id="cd10747">
    <property type="entry name" value="DnaJ_C"/>
    <property type="match status" value="1"/>
</dbReference>
<evidence type="ECO:0000256" key="5">
    <source>
        <dbReference type="ARBA" id="ARBA00022833"/>
    </source>
</evidence>
<protein>
    <recommendedName>
        <fullName evidence="14">J domain-containing protein</fullName>
    </recommendedName>
</protein>
<dbReference type="GO" id="GO:0005783">
    <property type="term" value="C:endoplasmic reticulum"/>
    <property type="evidence" value="ECO:0007669"/>
    <property type="project" value="UniProtKB-ARBA"/>
</dbReference>
<dbReference type="Gene3D" id="2.10.230.10">
    <property type="entry name" value="Heat shock protein DnaJ, cysteine-rich domain"/>
    <property type="match status" value="1"/>
</dbReference>
<dbReference type="SUPFAM" id="SSF57938">
    <property type="entry name" value="DnaJ/Hsp40 cysteine-rich domain"/>
    <property type="match status" value="1"/>
</dbReference>
<dbReference type="GO" id="GO:0008270">
    <property type="term" value="F:zinc ion binding"/>
    <property type="evidence" value="ECO:0007669"/>
    <property type="project" value="UniProtKB-KW"/>
</dbReference>
<keyword evidence="3" id="KW-0677">Repeat</keyword>
<dbReference type="PANTHER" id="PTHR43096">
    <property type="entry name" value="DNAJ HOMOLOG 1, MITOCHONDRIAL-RELATED"/>
    <property type="match status" value="1"/>
</dbReference>
<organism evidence="12 13">
    <name type="scientific">Asparagus officinalis</name>
    <name type="common">Garden asparagus</name>
    <dbReference type="NCBI Taxonomy" id="4686"/>
    <lineage>
        <taxon>Eukaryota</taxon>
        <taxon>Viridiplantae</taxon>
        <taxon>Streptophyta</taxon>
        <taxon>Embryophyta</taxon>
        <taxon>Tracheophyta</taxon>
        <taxon>Spermatophyta</taxon>
        <taxon>Magnoliopsida</taxon>
        <taxon>Liliopsida</taxon>
        <taxon>Asparagales</taxon>
        <taxon>Asparagaceae</taxon>
        <taxon>Asparagoideae</taxon>
        <taxon>Asparagus</taxon>
    </lineage>
</organism>
<dbReference type="Gene3D" id="2.60.260.20">
    <property type="entry name" value="Urease metallochaperone UreE, N-terminal domain"/>
    <property type="match status" value="2"/>
</dbReference>
<dbReference type="Pfam" id="PF00684">
    <property type="entry name" value="DnaJ_CXXCXGXG"/>
    <property type="match status" value="1"/>
</dbReference>
<dbReference type="Pfam" id="PF00226">
    <property type="entry name" value="DnaJ"/>
    <property type="match status" value="1"/>
</dbReference>
<accession>A0A5P1FAC5</accession>
<dbReference type="InterPro" id="IPR012724">
    <property type="entry name" value="DnaJ"/>
</dbReference>
<evidence type="ECO:0000313" key="12">
    <source>
        <dbReference type="EMBL" id="ONK75318.1"/>
    </source>
</evidence>
<dbReference type="NCBIfam" id="TIGR02349">
    <property type="entry name" value="DnaJ_bact"/>
    <property type="match status" value="1"/>
</dbReference>
<feature type="domain" description="CR-type" evidence="11">
    <location>
        <begin position="322"/>
        <end position="404"/>
    </location>
</feature>
<dbReference type="OMA" id="GGHRDIN"/>
<evidence type="ECO:0000259" key="11">
    <source>
        <dbReference type="PROSITE" id="PS51188"/>
    </source>
</evidence>
<reference evidence="13" key="1">
    <citation type="journal article" date="2017" name="Nat. Commun.">
        <title>The asparagus genome sheds light on the origin and evolution of a young Y chromosome.</title>
        <authorList>
            <person name="Harkess A."/>
            <person name="Zhou J."/>
            <person name="Xu C."/>
            <person name="Bowers J.E."/>
            <person name="Van der Hulst R."/>
            <person name="Ayyampalayam S."/>
            <person name="Mercati F."/>
            <person name="Riccardi P."/>
            <person name="McKain M.R."/>
            <person name="Kakrana A."/>
            <person name="Tang H."/>
            <person name="Ray J."/>
            <person name="Groenendijk J."/>
            <person name="Arikit S."/>
            <person name="Mathioni S.M."/>
            <person name="Nakano M."/>
            <person name="Shan H."/>
            <person name="Telgmann-Rauber A."/>
            <person name="Kanno A."/>
            <person name="Yue Z."/>
            <person name="Chen H."/>
            <person name="Li W."/>
            <person name="Chen Y."/>
            <person name="Xu X."/>
            <person name="Zhang Y."/>
            <person name="Luo S."/>
            <person name="Chen H."/>
            <person name="Gao J."/>
            <person name="Mao Z."/>
            <person name="Pires J.C."/>
            <person name="Luo M."/>
            <person name="Kudrna D."/>
            <person name="Wing R.A."/>
            <person name="Meyers B.C."/>
            <person name="Yi K."/>
            <person name="Kong H."/>
            <person name="Lavrijsen P."/>
            <person name="Sunseri F."/>
            <person name="Falavigna A."/>
            <person name="Ye Y."/>
            <person name="Leebens-Mack J.H."/>
            <person name="Chen G."/>
        </authorList>
    </citation>
    <scope>NUCLEOTIDE SEQUENCE [LARGE SCALE GENOMIC DNA]</scope>
    <source>
        <strain evidence="13">cv. DH0086</strain>
    </source>
</reference>
<dbReference type="FunFam" id="1.10.287.110:FF:000037">
    <property type="entry name" value="Chaperone protein dnaJ A6 chloroplastic"/>
    <property type="match status" value="1"/>
</dbReference>
<keyword evidence="6" id="KW-0143">Chaperone</keyword>
<dbReference type="PROSITE" id="PS00636">
    <property type="entry name" value="DNAJ_1"/>
    <property type="match status" value="1"/>
</dbReference>
<dbReference type="SUPFAM" id="SSF46565">
    <property type="entry name" value="Chaperone J-domain"/>
    <property type="match status" value="1"/>
</dbReference>
<keyword evidence="9" id="KW-0812">Transmembrane</keyword>
<dbReference type="Proteomes" id="UP000243459">
    <property type="component" value="Chromosome 3"/>
</dbReference>
<keyword evidence="9" id="KW-0472">Membrane</keyword>
<dbReference type="Gene3D" id="1.10.287.110">
    <property type="entry name" value="DnaJ domain"/>
    <property type="match status" value="1"/>
</dbReference>
<keyword evidence="5 7" id="KW-0862">Zinc</keyword>
<gene>
    <name evidence="12" type="ORF">A4U43_C03F15600</name>
</gene>
<dbReference type="GO" id="GO:0051082">
    <property type="term" value="F:unfolded protein binding"/>
    <property type="evidence" value="ECO:0007669"/>
    <property type="project" value="InterPro"/>
</dbReference>
<keyword evidence="13" id="KW-1185">Reference proteome</keyword>
<dbReference type="CDD" id="cd10719">
    <property type="entry name" value="DnaJ_zf"/>
    <property type="match status" value="1"/>
</dbReference>
<comment type="similarity">
    <text evidence="1">Belongs to the caleosin family.</text>
</comment>
<evidence type="ECO:0000256" key="2">
    <source>
        <dbReference type="ARBA" id="ARBA00022723"/>
    </source>
</evidence>
<dbReference type="EMBL" id="CM007383">
    <property type="protein sequence ID" value="ONK75318.1"/>
    <property type="molecule type" value="Genomic_DNA"/>
</dbReference>
<dbReference type="InterPro" id="IPR001305">
    <property type="entry name" value="HSP_DnaJ_Cys-rich_dom"/>
</dbReference>